<name>A0A0L0DU86_THETB</name>
<keyword evidence="3" id="KW-1185">Reference proteome</keyword>
<dbReference type="GeneID" id="25569206"/>
<proteinExistence type="predicted"/>
<sequence length="390" mass="41333">MMHVHELVQEDRERYAEAVGKVLEETPFVTDVMKQVIMALIDEIMATDGPAREARQRLASALQTANLSEPVLRHVRQLRLATAHAYVTAAYAPYSREALISNGVGSSMMVGDEGMPGASSSPPAICTSPIVKRKREMDDDNGAMVEILSPLVLDVPSSRPSGGLQLPSRKRRSRSGVGSDSDSGVDSEFGSGPSPDAGESSGRARSGTPGGLASPQRMARGRARRGLSPASSNEDLLAHITRLFGGAAADAAVASPHWAHWSAQALLDLVIDSNMLYGNDPAFAQNLAITELRFDRRTRRCEVARTVAQAWESGEGSSAGSPAGHTPPAPVKQVWGVGLSPIIASMPVVVVVEQTAPGGEPLVWLYDASSPTIPRVKVALLFFIATLGIM</sequence>
<dbReference type="Proteomes" id="UP000054408">
    <property type="component" value="Unassembled WGS sequence"/>
</dbReference>
<feature type="region of interest" description="Disordered" evidence="1">
    <location>
        <begin position="156"/>
        <end position="231"/>
    </location>
</feature>
<protein>
    <submittedName>
        <fullName evidence="2">Uncharacterized protein</fullName>
    </submittedName>
</protein>
<reference evidence="2 3" key="1">
    <citation type="submission" date="2010-05" db="EMBL/GenBank/DDBJ databases">
        <title>The Genome Sequence of Thecamonas trahens ATCC 50062.</title>
        <authorList>
            <consortium name="The Broad Institute Genome Sequencing Platform"/>
            <person name="Russ C."/>
            <person name="Cuomo C."/>
            <person name="Shea T."/>
            <person name="Young S.K."/>
            <person name="Zeng Q."/>
            <person name="Koehrsen M."/>
            <person name="Haas B."/>
            <person name="Borodovsky M."/>
            <person name="Guigo R."/>
            <person name="Alvarado L."/>
            <person name="Berlin A."/>
            <person name="Bochicchio J."/>
            <person name="Borenstein D."/>
            <person name="Chapman S."/>
            <person name="Chen Z."/>
            <person name="Freedman E."/>
            <person name="Gellesch M."/>
            <person name="Goldberg J."/>
            <person name="Griggs A."/>
            <person name="Gujja S."/>
            <person name="Heilman E."/>
            <person name="Heiman D."/>
            <person name="Hepburn T."/>
            <person name="Howarth C."/>
            <person name="Jen D."/>
            <person name="Larson L."/>
            <person name="Mehta T."/>
            <person name="Park D."/>
            <person name="Pearson M."/>
            <person name="Roberts A."/>
            <person name="Saif S."/>
            <person name="Shenoy N."/>
            <person name="Sisk P."/>
            <person name="Stolte C."/>
            <person name="Sykes S."/>
            <person name="Thomson T."/>
            <person name="Walk T."/>
            <person name="White J."/>
            <person name="Yandava C."/>
            <person name="Burger G."/>
            <person name="Gray M.W."/>
            <person name="Holland P.W.H."/>
            <person name="King N."/>
            <person name="Lang F.B.F."/>
            <person name="Roger A.J."/>
            <person name="Ruiz-Trillo I."/>
            <person name="Lander E."/>
            <person name="Nusbaum C."/>
        </authorList>
    </citation>
    <scope>NUCLEOTIDE SEQUENCE [LARGE SCALE GENOMIC DNA]</scope>
    <source>
        <strain evidence="2 3">ATCC 50062</strain>
    </source>
</reference>
<gene>
    <name evidence="2" type="ORF">AMSG_11155</name>
</gene>
<dbReference type="EMBL" id="GL349503">
    <property type="protein sequence ID" value="KNC55757.1"/>
    <property type="molecule type" value="Genomic_DNA"/>
</dbReference>
<organism evidence="2 3">
    <name type="scientific">Thecamonas trahens ATCC 50062</name>
    <dbReference type="NCBI Taxonomy" id="461836"/>
    <lineage>
        <taxon>Eukaryota</taxon>
        <taxon>Apusozoa</taxon>
        <taxon>Apusomonadida</taxon>
        <taxon>Apusomonadidae</taxon>
        <taxon>Thecamonas</taxon>
    </lineage>
</organism>
<accession>A0A0L0DU86</accession>
<evidence type="ECO:0000313" key="2">
    <source>
        <dbReference type="EMBL" id="KNC55757.1"/>
    </source>
</evidence>
<feature type="compositionally biased region" description="Low complexity" evidence="1">
    <location>
        <begin position="175"/>
        <end position="187"/>
    </location>
</feature>
<dbReference type="RefSeq" id="XP_013752909.1">
    <property type="nucleotide sequence ID" value="XM_013897455.1"/>
</dbReference>
<evidence type="ECO:0000256" key="1">
    <source>
        <dbReference type="SAM" id="MobiDB-lite"/>
    </source>
</evidence>
<dbReference type="AlphaFoldDB" id="A0A0L0DU86"/>
<evidence type="ECO:0000313" key="3">
    <source>
        <dbReference type="Proteomes" id="UP000054408"/>
    </source>
</evidence>